<dbReference type="SUPFAM" id="SSF88723">
    <property type="entry name" value="PIN domain-like"/>
    <property type="match status" value="1"/>
</dbReference>
<evidence type="ECO:0000259" key="1">
    <source>
        <dbReference type="Pfam" id="PF01850"/>
    </source>
</evidence>
<dbReference type="InterPro" id="IPR002716">
    <property type="entry name" value="PIN_dom"/>
</dbReference>
<proteinExistence type="predicted"/>
<evidence type="ECO:0000313" key="3">
    <source>
        <dbReference type="Proteomes" id="UP000277582"/>
    </source>
</evidence>
<dbReference type="Pfam" id="PF01850">
    <property type="entry name" value="PIN"/>
    <property type="match status" value="1"/>
</dbReference>
<dbReference type="AlphaFoldDB" id="A0A429GXP5"/>
<dbReference type="OrthoDB" id="43721at2157"/>
<dbReference type="Gene3D" id="3.40.50.1010">
    <property type="entry name" value="5'-nuclease"/>
    <property type="match status" value="1"/>
</dbReference>
<name>A0A429GXP5_9CREN</name>
<accession>A0A429GXP5</accession>
<evidence type="ECO:0000313" key="2">
    <source>
        <dbReference type="EMBL" id="RSN78649.1"/>
    </source>
</evidence>
<protein>
    <submittedName>
        <fullName evidence="2">PIN domain-containing protein</fullName>
    </submittedName>
</protein>
<sequence>MDEADSNHERAMKLINSLGKDRIVSRLTLVELSSVYSKAGLEEPLSLAIYSVKSVKAEIVEIDFNEVLRDAFSRAPILKLRTLDLLHITACRAAGCEEFATLDSDIMSKAEAISKELDVKVITVN</sequence>
<comment type="caution">
    <text evidence="2">The sequence shown here is derived from an EMBL/GenBank/DDBJ whole genome shotgun (WGS) entry which is preliminary data.</text>
</comment>
<organism evidence="2 3">
    <name type="scientific">Candidatus Methanodesulfokora washburnensis</name>
    <dbReference type="NCBI Taxonomy" id="2478471"/>
    <lineage>
        <taxon>Archaea</taxon>
        <taxon>Thermoproteota</taxon>
        <taxon>Candidatus Korarchaeia</taxon>
        <taxon>Candidatus Korarchaeia incertae sedis</taxon>
        <taxon>Candidatus Methanodesulfokora</taxon>
    </lineage>
</organism>
<dbReference type="InterPro" id="IPR029060">
    <property type="entry name" value="PIN-like_dom_sf"/>
</dbReference>
<keyword evidence="3" id="KW-1185">Reference proteome</keyword>
<dbReference type="Proteomes" id="UP000277582">
    <property type="component" value="Unassembled WGS sequence"/>
</dbReference>
<gene>
    <name evidence="2" type="ORF">D6D85_00825</name>
</gene>
<feature type="domain" description="PIN" evidence="1">
    <location>
        <begin position="5"/>
        <end position="107"/>
    </location>
</feature>
<reference evidence="2 3" key="1">
    <citation type="submission" date="2018-10" db="EMBL/GenBank/DDBJ databases">
        <title>Co-occurring genomic capacity for anaerobic methane metabolism and dissimilatory sulfite reduction discovered in the Korarchaeota.</title>
        <authorList>
            <person name="Mckay L.J."/>
            <person name="Dlakic M."/>
            <person name="Fields M.W."/>
            <person name="Delmont T.O."/>
            <person name="Eren A.M."/>
            <person name="Jay Z.J."/>
            <person name="Klingelsmith K.B."/>
            <person name="Rusch D.B."/>
            <person name="Inskeep W.P."/>
        </authorList>
    </citation>
    <scope>NUCLEOTIDE SEQUENCE [LARGE SCALE GENOMIC DNA]</scope>
    <source>
        <strain evidence="2 3">MDKW</strain>
    </source>
</reference>
<dbReference type="EMBL" id="RCOS01000015">
    <property type="protein sequence ID" value="RSN78649.1"/>
    <property type="molecule type" value="Genomic_DNA"/>
</dbReference>